<evidence type="ECO:0000313" key="2">
    <source>
        <dbReference type="Proteomes" id="UP000693946"/>
    </source>
</evidence>
<name>A0AAV6TBT6_SOLSE</name>
<keyword evidence="2" id="KW-1185">Reference proteome</keyword>
<comment type="caution">
    <text evidence="1">The sequence shown here is derived from an EMBL/GenBank/DDBJ whole genome shotgun (WGS) entry which is preliminary data.</text>
</comment>
<evidence type="ECO:0000313" key="1">
    <source>
        <dbReference type="EMBL" id="KAG7527005.1"/>
    </source>
</evidence>
<organism evidence="1 2">
    <name type="scientific">Solea senegalensis</name>
    <name type="common">Senegalese sole</name>
    <dbReference type="NCBI Taxonomy" id="28829"/>
    <lineage>
        <taxon>Eukaryota</taxon>
        <taxon>Metazoa</taxon>
        <taxon>Chordata</taxon>
        <taxon>Craniata</taxon>
        <taxon>Vertebrata</taxon>
        <taxon>Euteleostomi</taxon>
        <taxon>Actinopterygii</taxon>
        <taxon>Neopterygii</taxon>
        <taxon>Teleostei</taxon>
        <taxon>Neoteleostei</taxon>
        <taxon>Acanthomorphata</taxon>
        <taxon>Carangaria</taxon>
        <taxon>Pleuronectiformes</taxon>
        <taxon>Pleuronectoidei</taxon>
        <taxon>Soleidae</taxon>
        <taxon>Solea</taxon>
    </lineage>
</organism>
<dbReference type="Proteomes" id="UP000693946">
    <property type="component" value="Linkage Group LG1"/>
</dbReference>
<proteinExistence type="predicted"/>
<dbReference type="EMBL" id="JAGKHQ010000001">
    <property type="protein sequence ID" value="KAG7527005.1"/>
    <property type="molecule type" value="Genomic_DNA"/>
</dbReference>
<accession>A0AAV6TBT6</accession>
<sequence length="152" mass="17153">MVNGAEEPDRMAARKRLWHVMSTEATAHDVYEINSCHGSEFDGQAVSPDTSCVVFFCVTAPEMFSLKEKQLCGKNSQQQHTGRCLQFEIATFCSSACKSQQLLFLLLEFYEVYIILKAPQGTETQSGQIQILISVIDTGQDYHNIHFMTYTL</sequence>
<dbReference type="AlphaFoldDB" id="A0AAV6TBT6"/>
<reference evidence="1 2" key="1">
    <citation type="journal article" date="2021" name="Sci. Rep.">
        <title>Chromosome anchoring in Senegalese sole (Solea senegalensis) reveals sex-associated markers and genome rearrangements in flatfish.</title>
        <authorList>
            <person name="Guerrero-Cozar I."/>
            <person name="Gomez-Garrido J."/>
            <person name="Berbel C."/>
            <person name="Martinez-Blanch J.F."/>
            <person name="Alioto T."/>
            <person name="Claros M.G."/>
            <person name="Gagnaire P.A."/>
            <person name="Manchado M."/>
        </authorList>
    </citation>
    <scope>NUCLEOTIDE SEQUENCE [LARGE SCALE GENOMIC DNA]</scope>
    <source>
        <strain evidence="1">Sse05_10M</strain>
    </source>
</reference>
<gene>
    <name evidence="1" type="ORF">JOB18_047992</name>
</gene>
<protein>
    <submittedName>
        <fullName evidence="1">Uncharacterized protein</fullName>
    </submittedName>
</protein>